<protein>
    <submittedName>
        <fullName evidence="2">Uncharacterized protein</fullName>
    </submittedName>
</protein>
<feature type="region of interest" description="Disordered" evidence="1">
    <location>
        <begin position="1"/>
        <end position="41"/>
    </location>
</feature>
<sequence>MMAMKKNKNMNDSTIQLCHTLARPPLTHHQAKSDPSLSGVH</sequence>
<evidence type="ECO:0000313" key="3">
    <source>
        <dbReference type="Proteomes" id="UP000324222"/>
    </source>
</evidence>
<comment type="caution">
    <text evidence="2">The sequence shown here is derived from an EMBL/GenBank/DDBJ whole genome shotgun (WGS) entry which is preliminary data.</text>
</comment>
<dbReference type="Proteomes" id="UP000324222">
    <property type="component" value="Unassembled WGS sequence"/>
</dbReference>
<name>A0A5B7I092_PORTR</name>
<dbReference type="EMBL" id="VSRR010049258">
    <property type="protein sequence ID" value="MPC78751.1"/>
    <property type="molecule type" value="Genomic_DNA"/>
</dbReference>
<accession>A0A5B7I092</accession>
<dbReference type="AlphaFoldDB" id="A0A5B7I092"/>
<gene>
    <name evidence="2" type="ORF">E2C01_073248</name>
</gene>
<proteinExistence type="predicted"/>
<reference evidence="2 3" key="1">
    <citation type="submission" date="2019-05" db="EMBL/GenBank/DDBJ databases">
        <title>Another draft genome of Portunus trituberculatus and its Hox gene families provides insights of decapod evolution.</title>
        <authorList>
            <person name="Jeong J.-H."/>
            <person name="Song I."/>
            <person name="Kim S."/>
            <person name="Choi T."/>
            <person name="Kim D."/>
            <person name="Ryu S."/>
            <person name="Kim W."/>
        </authorList>
    </citation>
    <scope>NUCLEOTIDE SEQUENCE [LARGE SCALE GENOMIC DNA]</scope>
    <source>
        <tissue evidence="2">Muscle</tissue>
    </source>
</reference>
<evidence type="ECO:0000256" key="1">
    <source>
        <dbReference type="SAM" id="MobiDB-lite"/>
    </source>
</evidence>
<organism evidence="2 3">
    <name type="scientific">Portunus trituberculatus</name>
    <name type="common">Swimming crab</name>
    <name type="synonym">Neptunus trituberculatus</name>
    <dbReference type="NCBI Taxonomy" id="210409"/>
    <lineage>
        <taxon>Eukaryota</taxon>
        <taxon>Metazoa</taxon>
        <taxon>Ecdysozoa</taxon>
        <taxon>Arthropoda</taxon>
        <taxon>Crustacea</taxon>
        <taxon>Multicrustacea</taxon>
        <taxon>Malacostraca</taxon>
        <taxon>Eumalacostraca</taxon>
        <taxon>Eucarida</taxon>
        <taxon>Decapoda</taxon>
        <taxon>Pleocyemata</taxon>
        <taxon>Brachyura</taxon>
        <taxon>Eubrachyura</taxon>
        <taxon>Portunoidea</taxon>
        <taxon>Portunidae</taxon>
        <taxon>Portuninae</taxon>
        <taxon>Portunus</taxon>
    </lineage>
</organism>
<evidence type="ECO:0000313" key="2">
    <source>
        <dbReference type="EMBL" id="MPC78751.1"/>
    </source>
</evidence>
<keyword evidence="3" id="KW-1185">Reference proteome</keyword>